<evidence type="ECO:0000313" key="4">
    <source>
        <dbReference type="Proteomes" id="UP001178507"/>
    </source>
</evidence>
<dbReference type="AlphaFoldDB" id="A0AA36IQP7"/>
<dbReference type="Pfam" id="PF00561">
    <property type="entry name" value="Abhydrolase_1"/>
    <property type="match status" value="1"/>
</dbReference>
<evidence type="ECO:0000313" key="3">
    <source>
        <dbReference type="EMBL" id="CAJ1392226.1"/>
    </source>
</evidence>
<dbReference type="Pfam" id="PF08386">
    <property type="entry name" value="Abhydrolase_4"/>
    <property type="match status" value="1"/>
</dbReference>
<dbReference type="Gene3D" id="1.25.40.10">
    <property type="entry name" value="Tetratricopeptide repeat domain"/>
    <property type="match status" value="1"/>
</dbReference>
<dbReference type="InterPro" id="IPR013949">
    <property type="entry name" value="Utp6"/>
</dbReference>
<dbReference type="Gene3D" id="3.40.50.1820">
    <property type="entry name" value="alpha/beta hydrolase"/>
    <property type="match status" value="2"/>
</dbReference>
<proteinExistence type="predicted"/>
<gene>
    <name evidence="3" type="ORF">EVOR1521_LOCUS17374</name>
</gene>
<dbReference type="GO" id="GO:0032040">
    <property type="term" value="C:small-subunit processome"/>
    <property type="evidence" value="ECO:0007669"/>
    <property type="project" value="TreeGrafter"/>
</dbReference>
<dbReference type="SUPFAM" id="SSF53474">
    <property type="entry name" value="alpha/beta-Hydrolases"/>
    <property type="match status" value="1"/>
</dbReference>
<dbReference type="InterPro" id="IPR013595">
    <property type="entry name" value="Pept_S33_TAP-like_C"/>
</dbReference>
<accession>A0AA36IQP7</accession>
<keyword evidence="4" id="KW-1185">Reference proteome</keyword>
<feature type="domain" description="Peptidase S33 tripeptidyl aminopeptidase-like C-terminal" evidence="2">
    <location>
        <begin position="475"/>
        <end position="531"/>
    </location>
</feature>
<dbReference type="GO" id="GO:0034388">
    <property type="term" value="C:Pwp2p-containing subcomplex of 90S preribosome"/>
    <property type="evidence" value="ECO:0007669"/>
    <property type="project" value="TreeGrafter"/>
</dbReference>
<dbReference type="PANTHER" id="PTHR23271:SF1">
    <property type="entry name" value="U3 SMALL NUCLEOLAR RNA-ASSOCIATED PROTEIN 6 HOMOLOG"/>
    <property type="match status" value="1"/>
</dbReference>
<dbReference type="EMBL" id="CAUJNA010002291">
    <property type="protein sequence ID" value="CAJ1392226.1"/>
    <property type="molecule type" value="Genomic_DNA"/>
</dbReference>
<feature type="domain" description="AB hydrolase-1" evidence="1">
    <location>
        <begin position="91"/>
        <end position="283"/>
    </location>
</feature>
<name>A0AA36IQP7_9DINO</name>
<dbReference type="Proteomes" id="UP001178507">
    <property type="component" value="Unassembled WGS sequence"/>
</dbReference>
<sequence length="1083" mass="119000">MWRLAAVVGLAYACEEEDCLVLLQQRSKSVRGFSSLSPDPAVLRWHGTPSAGGLSEGTLKVPMDFQDGDSPQLELPVAMRFAATQPAPQGVLLVHCGGPGSDKSCVRYTWGDHLEGYDVWSITQRGMGSASPTLNCDNSRLPERCPEAGCRVSDFTDCPCALPDGMPQLGEIWADVDPRNASQVENLFEKRDEWGPRCAASAKFQLKGKNGKTYNFLSYVGTQFLAYDIDFFRRAVGADLMNVYGYSYGTYVGGVYASVFSEYSGRVVLDGDMEASPRKDVQALGDARANDKFVALLMNTCKSTTGCPLTDPLAQYDAVVAKARQNELTAPTKSGKQFPLSVGLLMAYIQAESISNSGRNFPRVLHTLSQLASEEQSQRQRAVAFILDGFCFVKGYSTWYYYDICVGPGHTNENEESSGVSFADPYLEQCAVWGLDLAGYYDLPDLMRQWRTLEPAWGDAGLAAAVGDMAGYFLWPMKATPTAPMGSSTVQVLVIGNLFDTATSYSWAQDMKRAFPEGSLITWQGMGHTFPSRATDYNRAAIKRCWQHVVDYLQPLVRYEIALENLRRRRSDALRWRKRTISDNAGVVRVHKILRRASFRYKGDVRMWYQHLDFCLRSGSSRVLTHVLMSALKYHPQEVSLWLLSADRELQQGHVDAARKLLFRGLRCAPSSVKLLVEFLRLELGVAGQILQVRQLDAEAGLVEAKVEPDVKDVWGPAKLLFRKAVAKLAGDVVDTATFLRASAELKRGASKWSHTDGFQEWADMLREAAASKRPGVDGAADDQVPPEAAAAIWEVWWTQELEAGTAWPQLAKSVAACGVGRVLARCAQVMQSQLEASELGPLQKLAEANATSADPETALTMLEVLSSVPSKKLQAAYDALRSKAADRHPQHLRLALLAGKEAIAFADASAADACLALSHQAPNSAERLVALLRSLAPGEDVGRLVTTLLAEKAAVGEANAACQEVRVLAENLWDVPQVRHQVLAAVLEAELRMMSDPAKEAKKISRGFEELLGSTPQALELWLRYLEFSHQVSHLNTGVPQVAELHWRALRAVQDQAQYREQAQKLLQGGAMGKTFLLGCEG</sequence>
<dbReference type="InterPro" id="IPR029058">
    <property type="entry name" value="AB_hydrolase_fold"/>
</dbReference>
<dbReference type="InterPro" id="IPR000073">
    <property type="entry name" value="AB_hydrolase_1"/>
</dbReference>
<reference evidence="3" key="1">
    <citation type="submission" date="2023-08" db="EMBL/GenBank/DDBJ databases">
        <authorList>
            <person name="Chen Y."/>
            <person name="Shah S."/>
            <person name="Dougan E. K."/>
            <person name="Thang M."/>
            <person name="Chan C."/>
        </authorList>
    </citation>
    <scope>NUCLEOTIDE SEQUENCE</scope>
</reference>
<evidence type="ECO:0000259" key="2">
    <source>
        <dbReference type="Pfam" id="PF08386"/>
    </source>
</evidence>
<comment type="caution">
    <text evidence="3">The sequence shown here is derived from an EMBL/GenBank/DDBJ whole genome shotgun (WGS) entry which is preliminary data.</text>
</comment>
<evidence type="ECO:0000259" key="1">
    <source>
        <dbReference type="Pfam" id="PF00561"/>
    </source>
</evidence>
<dbReference type="GO" id="GO:0030515">
    <property type="term" value="F:snoRNA binding"/>
    <property type="evidence" value="ECO:0007669"/>
    <property type="project" value="InterPro"/>
</dbReference>
<organism evidence="3 4">
    <name type="scientific">Effrenium voratum</name>
    <dbReference type="NCBI Taxonomy" id="2562239"/>
    <lineage>
        <taxon>Eukaryota</taxon>
        <taxon>Sar</taxon>
        <taxon>Alveolata</taxon>
        <taxon>Dinophyceae</taxon>
        <taxon>Suessiales</taxon>
        <taxon>Symbiodiniaceae</taxon>
        <taxon>Effrenium</taxon>
    </lineage>
</organism>
<dbReference type="SUPFAM" id="SSF48452">
    <property type="entry name" value="TPR-like"/>
    <property type="match status" value="1"/>
</dbReference>
<dbReference type="GO" id="GO:0000462">
    <property type="term" value="P:maturation of SSU-rRNA from tricistronic rRNA transcript (SSU-rRNA, 5.8S rRNA, LSU-rRNA)"/>
    <property type="evidence" value="ECO:0007669"/>
    <property type="project" value="InterPro"/>
</dbReference>
<dbReference type="PANTHER" id="PTHR23271">
    <property type="entry name" value="HEPATOCELLULAR CARCINOMA-ASSOCIATED ANTIGEN 66"/>
    <property type="match status" value="1"/>
</dbReference>
<protein>
    <submittedName>
        <fullName evidence="3">Uncharacterized protein</fullName>
    </submittedName>
</protein>
<dbReference type="InterPro" id="IPR011990">
    <property type="entry name" value="TPR-like_helical_dom_sf"/>
</dbReference>